<dbReference type="GO" id="GO:0008800">
    <property type="term" value="F:beta-lactamase activity"/>
    <property type="evidence" value="ECO:0007669"/>
    <property type="project" value="UniProtKB-UniRule"/>
</dbReference>
<comment type="catalytic activity">
    <reaction evidence="5">
        <text>a beta-lactam + H2O = a substituted beta-amino acid</text>
        <dbReference type="Rhea" id="RHEA:20401"/>
        <dbReference type="ChEBI" id="CHEBI:15377"/>
        <dbReference type="ChEBI" id="CHEBI:35627"/>
        <dbReference type="ChEBI" id="CHEBI:140347"/>
        <dbReference type="EC" id="3.5.2.6"/>
    </reaction>
</comment>
<dbReference type="NCBIfam" id="NF033103">
    <property type="entry name" value="bla_class_A"/>
    <property type="match status" value="1"/>
</dbReference>
<evidence type="ECO:0000256" key="5">
    <source>
        <dbReference type="RuleBase" id="RU361140"/>
    </source>
</evidence>
<dbReference type="GO" id="GO:0046677">
    <property type="term" value="P:response to antibiotic"/>
    <property type="evidence" value="ECO:0007669"/>
    <property type="project" value="UniProtKB-UniRule"/>
</dbReference>
<evidence type="ECO:0000259" key="6">
    <source>
        <dbReference type="Pfam" id="PF13354"/>
    </source>
</evidence>
<evidence type="ECO:0000256" key="3">
    <source>
        <dbReference type="ARBA" id="ARBA00022801"/>
    </source>
</evidence>
<evidence type="ECO:0000256" key="1">
    <source>
        <dbReference type="ARBA" id="ARBA00009009"/>
    </source>
</evidence>
<name>A0A7X0Y712_9LIST</name>
<evidence type="ECO:0000256" key="4">
    <source>
        <dbReference type="ARBA" id="ARBA00023251"/>
    </source>
</evidence>
<dbReference type="PROSITE" id="PS00146">
    <property type="entry name" value="BETA_LACTAMASE_A"/>
    <property type="match status" value="1"/>
</dbReference>
<dbReference type="AlphaFoldDB" id="A0A7X0Y712"/>
<dbReference type="PRINTS" id="PR00118">
    <property type="entry name" value="BLACTAMASEA"/>
</dbReference>
<proteinExistence type="inferred from homology"/>
<evidence type="ECO:0000256" key="2">
    <source>
        <dbReference type="ARBA" id="ARBA00012865"/>
    </source>
</evidence>
<evidence type="ECO:0000313" key="8">
    <source>
        <dbReference type="Proteomes" id="UP000535908"/>
    </source>
</evidence>
<dbReference type="PANTHER" id="PTHR35333">
    <property type="entry name" value="BETA-LACTAMASE"/>
    <property type="match status" value="1"/>
</dbReference>
<dbReference type="Pfam" id="PF13354">
    <property type="entry name" value="Beta-lactamase2"/>
    <property type="match status" value="1"/>
</dbReference>
<sequence length="294" mass="31831">MLASIVALVMVACSPSQEKALAESKPEAKTASDTTAQLKNLEKKYQATLGVYAIDTGFGETFAHNGDQRFAFASTIKAFLGGILLKNLSWDELNKTIMYTKDDLVSYSPITEQHVDTGMALKDIISAAIEYSDNTAANLMFNQLGGPKGFQEQLRHLGDTVTDSSRIETDLNSAIPGDIRDTSTPKTMAENLKKLLFEDKLAPDKLKFYNQILIGNATGDTLIRAGVPANVKVGDKSGAASFGTRNDVAVLYPPHRSPIILVVYSNKANEDDEYDDALIADAARVMSSHFGLSN</sequence>
<gene>
    <name evidence="7" type="primary">bla</name>
    <name evidence="7" type="ORF">HCA69_15195</name>
</gene>
<dbReference type="Gene3D" id="3.40.710.10">
    <property type="entry name" value="DD-peptidase/beta-lactamase superfamily"/>
    <property type="match status" value="1"/>
</dbReference>
<protein>
    <recommendedName>
        <fullName evidence="2 5">Beta-lactamase</fullName>
        <ecNumber evidence="2 5">3.5.2.6</ecNumber>
    </recommendedName>
</protein>
<evidence type="ECO:0000313" key="7">
    <source>
        <dbReference type="EMBL" id="MBC1937714.1"/>
    </source>
</evidence>
<keyword evidence="4 5" id="KW-0046">Antibiotic resistance</keyword>
<dbReference type="EC" id="3.5.2.6" evidence="2 5"/>
<feature type="domain" description="Beta-lactamase class A catalytic" evidence="6">
    <location>
        <begin position="50"/>
        <end position="264"/>
    </location>
</feature>
<reference evidence="7 8" key="1">
    <citation type="submission" date="2020-03" db="EMBL/GenBank/DDBJ databases">
        <title>Soil Listeria distribution.</title>
        <authorList>
            <person name="Liao J."/>
            <person name="Wiedmann M."/>
        </authorList>
    </citation>
    <scope>NUCLEOTIDE SEQUENCE [LARGE SCALE GENOMIC DNA]</scope>
    <source>
        <strain evidence="7 8">FSL L7-0741</strain>
    </source>
</reference>
<comment type="similarity">
    <text evidence="1 5">Belongs to the class-A beta-lactamase family.</text>
</comment>
<dbReference type="EMBL" id="JAARWN010000022">
    <property type="protein sequence ID" value="MBC1937714.1"/>
    <property type="molecule type" value="Genomic_DNA"/>
</dbReference>
<keyword evidence="3 5" id="KW-0378">Hydrolase</keyword>
<dbReference type="GO" id="GO:0030655">
    <property type="term" value="P:beta-lactam antibiotic catabolic process"/>
    <property type="evidence" value="ECO:0007669"/>
    <property type="project" value="InterPro"/>
</dbReference>
<dbReference type="PANTHER" id="PTHR35333:SF3">
    <property type="entry name" value="BETA-LACTAMASE-TYPE TRANSPEPTIDASE FOLD CONTAINING PROTEIN"/>
    <property type="match status" value="1"/>
</dbReference>
<dbReference type="InterPro" id="IPR012338">
    <property type="entry name" value="Beta-lactam/transpept-like"/>
</dbReference>
<dbReference type="Proteomes" id="UP000535908">
    <property type="component" value="Unassembled WGS sequence"/>
</dbReference>
<dbReference type="InterPro" id="IPR045155">
    <property type="entry name" value="Beta-lactam_cat"/>
</dbReference>
<dbReference type="SUPFAM" id="SSF56601">
    <property type="entry name" value="beta-lactamase/transpeptidase-like"/>
    <property type="match status" value="1"/>
</dbReference>
<dbReference type="InterPro" id="IPR023650">
    <property type="entry name" value="Beta-lactam_class-A_AS"/>
</dbReference>
<organism evidence="7 8">
    <name type="scientific">Listeria grandensis</name>
    <dbReference type="NCBI Taxonomy" id="1494963"/>
    <lineage>
        <taxon>Bacteria</taxon>
        <taxon>Bacillati</taxon>
        <taxon>Bacillota</taxon>
        <taxon>Bacilli</taxon>
        <taxon>Bacillales</taxon>
        <taxon>Listeriaceae</taxon>
        <taxon>Listeria</taxon>
    </lineage>
</organism>
<dbReference type="InterPro" id="IPR000871">
    <property type="entry name" value="Beta-lactam_class-A"/>
</dbReference>
<accession>A0A7X0Y712</accession>
<comment type="caution">
    <text evidence="7">The sequence shown here is derived from an EMBL/GenBank/DDBJ whole genome shotgun (WGS) entry which is preliminary data.</text>
</comment>